<dbReference type="InterPro" id="IPR045584">
    <property type="entry name" value="Pilin-like"/>
</dbReference>
<dbReference type="Proteomes" id="UP000887300">
    <property type="component" value="Unassembled WGS sequence"/>
</dbReference>
<dbReference type="NCBIfam" id="TIGR02532">
    <property type="entry name" value="IV_pilin_GFxxxE"/>
    <property type="match status" value="1"/>
</dbReference>
<comment type="caution">
    <text evidence="2">The sequence shown here is derived from an EMBL/GenBank/DDBJ whole genome shotgun (WGS) entry which is preliminary data.</text>
</comment>
<dbReference type="SUPFAM" id="SSF54523">
    <property type="entry name" value="Pili subunits"/>
    <property type="match status" value="1"/>
</dbReference>
<proteinExistence type="predicted"/>
<evidence type="ECO:0000256" key="1">
    <source>
        <dbReference type="SAM" id="Phobius"/>
    </source>
</evidence>
<reference evidence="2" key="1">
    <citation type="journal article" date="2021" name="ISME J.">
        <title>Genomic evolution of the class Acidithiobacillia: deep-branching Proteobacteria living in extreme acidic conditions.</title>
        <authorList>
            <person name="Moya-Beltran A."/>
            <person name="Beard S."/>
            <person name="Rojas-Villalobos C."/>
            <person name="Issotta F."/>
            <person name="Gallardo Y."/>
            <person name="Ulloa R."/>
            <person name="Giaveno A."/>
            <person name="Degli Esposti M."/>
            <person name="Johnson D.B."/>
            <person name="Quatrini R."/>
        </authorList>
    </citation>
    <scope>NUCLEOTIDE SEQUENCE</scope>
    <source>
        <strain evidence="2">DSM 583</strain>
    </source>
</reference>
<accession>A0A8X8KC67</accession>
<dbReference type="Pfam" id="PF07963">
    <property type="entry name" value="N_methyl"/>
    <property type="match status" value="1"/>
</dbReference>
<sequence>MLIQIQTRAQHLRQRLFRVRPESPDTNQSERGFTLVELIIVLVILGILAAVFLSKINLGSAKGKTLYLALTSTAHSAELFDASLGTYPTVYGATFNPTFGKSAADNTTGADLTNTWNGPYGKARNIGTNGNLHLDNVATGVTLTFSPLNSGATGALPNGLAYQYAVVANNVPNSIAAEAVKICNGAGNTSATNGGSCTLVAGTGTTSTVYYIFAQNQDGAY</sequence>
<keyword evidence="1" id="KW-0812">Transmembrane</keyword>
<keyword evidence="1" id="KW-1133">Transmembrane helix</keyword>
<evidence type="ECO:0000313" key="3">
    <source>
        <dbReference type="Proteomes" id="UP000887300"/>
    </source>
</evidence>
<evidence type="ECO:0000313" key="2">
    <source>
        <dbReference type="EMBL" id="MBU2723932.1"/>
    </source>
</evidence>
<dbReference type="Gene3D" id="3.30.700.10">
    <property type="entry name" value="Glycoprotein, Type 4 Pilin"/>
    <property type="match status" value="1"/>
</dbReference>
<dbReference type="PROSITE" id="PS00409">
    <property type="entry name" value="PROKAR_NTER_METHYL"/>
    <property type="match status" value="1"/>
</dbReference>
<dbReference type="AlphaFoldDB" id="A0A8X8KC67"/>
<feature type="transmembrane region" description="Helical" evidence="1">
    <location>
        <begin position="33"/>
        <end position="54"/>
    </location>
</feature>
<gene>
    <name evidence="2" type="ORF">HF568_12120</name>
</gene>
<name>A0A8X8KC67_ACIFI</name>
<dbReference type="EMBL" id="JABBHS010000364">
    <property type="protein sequence ID" value="MBU2723932.1"/>
    <property type="molecule type" value="Genomic_DNA"/>
</dbReference>
<protein>
    <submittedName>
        <fullName evidence="2">Prepilin-type N-terminal cleavage/methylation domain-containing protein</fullName>
    </submittedName>
</protein>
<dbReference type="InterPro" id="IPR012902">
    <property type="entry name" value="N_methyl_site"/>
</dbReference>
<keyword evidence="1" id="KW-0472">Membrane</keyword>
<organism evidence="2 3">
    <name type="scientific">Acidithiobacillus ferridurans</name>
    <dbReference type="NCBI Taxonomy" id="1232575"/>
    <lineage>
        <taxon>Bacteria</taxon>
        <taxon>Pseudomonadati</taxon>
        <taxon>Pseudomonadota</taxon>
        <taxon>Acidithiobacillia</taxon>
        <taxon>Acidithiobacillales</taxon>
        <taxon>Acidithiobacillaceae</taxon>
        <taxon>Acidithiobacillus</taxon>
    </lineage>
</organism>